<feature type="domain" description="MucBP" evidence="5">
    <location>
        <begin position="362"/>
        <end position="423"/>
    </location>
</feature>
<organism evidence="6 7">
    <name type="scientific">Enterococcus silesiacus</name>
    <dbReference type="NCBI Taxonomy" id="332949"/>
    <lineage>
        <taxon>Bacteria</taxon>
        <taxon>Bacillati</taxon>
        <taxon>Bacillota</taxon>
        <taxon>Bacilli</taxon>
        <taxon>Lactobacillales</taxon>
        <taxon>Enterococcaceae</taxon>
        <taxon>Enterococcus</taxon>
    </lineage>
</organism>
<feature type="transmembrane region" description="Helical" evidence="3">
    <location>
        <begin position="617"/>
        <end position="634"/>
    </location>
</feature>
<keyword evidence="3" id="KW-0472">Membrane</keyword>
<dbReference type="Proteomes" id="UP000065511">
    <property type="component" value="Chromosome"/>
</dbReference>
<proteinExistence type="predicted"/>
<evidence type="ECO:0000256" key="2">
    <source>
        <dbReference type="SAM" id="MobiDB-lite"/>
    </source>
</evidence>
<evidence type="ECO:0000256" key="4">
    <source>
        <dbReference type="SAM" id="SignalP"/>
    </source>
</evidence>
<keyword evidence="1" id="KW-0677">Repeat</keyword>
<dbReference type="SUPFAM" id="SSF52075">
    <property type="entry name" value="Outer arm dynein light chain 1"/>
    <property type="match status" value="1"/>
</dbReference>
<keyword evidence="4" id="KW-0732">Signal</keyword>
<feature type="chain" id="PRO_5045867648" description="MucBP domain-containing protein" evidence="4">
    <location>
        <begin position="26"/>
        <end position="642"/>
    </location>
</feature>
<feature type="signal peptide" evidence="4">
    <location>
        <begin position="1"/>
        <end position="25"/>
    </location>
</feature>
<feature type="compositionally biased region" description="Low complexity" evidence="2">
    <location>
        <begin position="57"/>
        <end position="68"/>
    </location>
</feature>
<evidence type="ECO:0000313" key="7">
    <source>
        <dbReference type="Proteomes" id="UP000065511"/>
    </source>
</evidence>
<evidence type="ECO:0000313" key="6">
    <source>
        <dbReference type="EMBL" id="ALS02651.1"/>
    </source>
</evidence>
<feature type="compositionally biased region" description="Polar residues" evidence="2">
    <location>
        <begin position="583"/>
        <end position="605"/>
    </location>
</feature>
<evidence type="ECO:0000256" key="1">
    <source>
        <dbReference type="ARBA" id="ARBA00022737"/>
    </source>
</evidence>
<feature type="domain" description="MucBP" evidence="5">
    <location>
        <begin position="432"/>
        <end position="493"/>
    </location>
</feature>
<dbReference type="Pfam" id="PF06458">
    <property type="entry name" value="MucBP"/>
    <property type="match status" value="3"/>
</dbReference>
<feature type="region of interest" description="Disordered" evidence="2">
    <location>
        <begin position="53"/>
        <end position="118"/>
    </location>
</feature>
<feature type="region of interest" description="Disordered" evidence="2">
    <location>
        <begin position="564"/>
        <end position="607"/>
    </location>
</feature>
<reference evidence="6 7" key="1">
    <citation type="submission" date="2015-12" db="EMBL/GenBank/DDBJ databases">
        <authorList>
            <person name="Lauer A."/>
            <person name="Humrighouse B."/>
            <person name="Loparev V."/>
            <person name="Shewmaker P.L."/>
            <person name="Whitney A.M."/>
            <person name="McLaughlin R.W."/>
        </authorList>
    </citation>
    <scope>NUCLEOTIDE SEQUENCE [LARGE SCALE GENOMIC DNA]</scope>
    <source>
        <strain evidence="6 7">LMG 23085</strain>
    </source>
</reference>
<feature type="domain" description="MucBP" evidence="5">
    <location>
        <begin position="501"/>
        <end position="562"/>
    </location>
</feature>
<feature type="compositionally biased region" description="Polar residues" evidence="2">
    <location>
        <begin position="93"/>
        <end position="103"/>
    </location>
</feature>
<dbReference type="InterPro" id="IPR032675">
    <property type="entry name" value="LRR_dom_sf"/>
</dbReference>
<keyword evidence="3" id="KW-1133">Transmembrane helix</keyword>
<name>A0ABM5WBL8_9ENTE</name>
<evidence type="ECO:0000259" key="5">
    <source>
        <dbReference type="Pfam" id="PF06458"/>
    </source>
</evidence>
<keyword evidence="3" id="KW-0812">Transmembrane</keyword>
<evidence type="ECO:0000256" key="3">
    <source>
        <dbReference type="SAM" id="Phobius"/>
    </source>
</evidence>
<feature type="compositionally biased region" description="Basic and acidic residues" evidence="2">
    <location>
        <begin position="569"/>
        <end position="581"/>
    </location>
</feature>
<dbReference type="Gene3D" id="3.80.10.10">
    <property type="entry name" value="Ribonuclease Inhibitor"/>
    <property type="match status" value="1"/>
</dbReference>
<sequence>MNKNIVLLAVSCLVFMNVAPSVNYAANVTTQGLEDPTIDNKSSDQLLPLEQDSALAESSTDTISSESTVQKELPEPQTNTSVESIEGAETDNDNQNQPNSTKDSAPIDYYTDSQSEQAEKTSLFADTVTIPDLNLRKLINKKLNHVSDWETYTPTKQELASIRGIFRLDFGTTTQTQFTSLEGIQYLTGISDLYAYYVTFMNLDDLNLISTLKQLTYISMGNTNIDSIAFATSLPNLTGMVLPNNYISDVSASLDYYNSPKRKQYNFTKQSITKTITLENGQTVVDPLAIIGINGNPVSVNYQNSTSHFKFENGKFIGNDLIPGQTYAIKYSFVDTSINHAGRLTGNATIDVQIPLIQGAEVTVKYEDTEGNELAPAEIFSGNLGETYTSEQLEIPGYTFKEVLGNASGEFTSEAQTVMYIYTKTPVKGAEVTVKYEDTEGNELAPAEIFSGNLGETYTSEQLEIPGYTFKEVLGNASGEFTSEAQTVMYIYTKTPVKGADVTVKYEDTEGNELAVKVLSGNLGDPYTSEQLAIEEYVFKNIKGNPTGKFTAEAQKITYVYTKQTASGNHDKPDNSLDKKHQTQNSQANPNNSSKTGSTYQSTFPKTGEKQGLEKRLSILGSIIIILLTGLFIWNKHFLNNK</sequence>
<accession>A0ABM5WBL8</accession>
<dbReference type="InterPro" id="IPR009459">
    <property type="entry name" value="MucBP_dom"/>
</dbReference>
<gene>
    <name evidence="6" type="ORF">ATZ33_15085</name>
</gene>
<protein>
    <recommendedName>
        <fullName evidence="5">MucBP domain-containing protein</fullName>
    </recommendedName>
</protein>
<dbReference type="EMBL" id="CP013614">
    <property type="protein sequence ID" value="ALS02651.1"/>
    <property type="molecule type" value="Genomic_DNA"/>
</dbReference>
<keyword evidence="7" id="KW-1185">Reference proteome</keyword>
<dbReference type="Gene3D" id="3.10.20.320">
    <property type="entry name" value="Putative peptidoglycan bound protein (lpxtg motif)"/>
    <property type="match status" value="3"/>
</dbReference>